<name>A0AAW2GQY0_9HYME</name>
<evidence type="ECO:0000256" key="1">
    <source>
        <dbReference type="SAM" id="MobiDB-lite"/>
    </source>
</evidence>
<dbReference type="AlphaFoldDB" id="A0AAW2GQY0"/>
<feature type="transmembrane region" description="Helical" evidence="2">
    <location>
        <begin position="7"/>
        <end position="28"/>
    </location>
</feature>
<gene>
    <name evidence="3" type="ORF">PUN28_001738</name>
</gene>
<evidence type="ECO:0000313" key="3">
    <source>
        <dbReference type="EMBL" id="KAL0129675.1"/>
    </source>
</evidence>
<organism evidence="3 4">
    <name type="scientific">Cardiocondyla obscurior</name>
    <dbReference type="NCBI Taxonomy" id="286306"/>
    <lineage>
        <taxon>Eukaryota</taxon>
        <taxon>Metazoa</taxon>
        <taxon>Ecdysozoa</taxon>
        <taxon>Arthropoda</taxon>
        <taxon>Hexapoda</taxon>
        <taxon>Insecta</taxon>
        <taxon>Pterygota</taxon>
        <taxon>Neoptera</taxon>
        <taxon>Endopterygota</taxon>
        <taxon>Hymenoptera</taxon>
        <taxon>Apocrita</taxon>
        <taxon>Aculeata</taxon>
        <taxon>Formicoidea</taxon>
        <taxon>Formicidae</taxon>
        <taxon>Myrmicinae</taxon>
        <taxon>Cardiocondyla</taxon>
    </lineage>
</organism>
<comment type="caution">
    <text evidence="3">The sequence shown here is derived from an EMBL/GenBank/DDBJ whole genome shotgun (WGS) entry which is preliminary data.</text>
</comment>
<keyword evidence="4" id="KW-1185">Reference proteome</keyword>
<sequence length="142" mass="16638">MVELITICNSVCITCVWCILFSVCFPIFSRNLRKVDSSECCVRRKPTQKRRGTRLHNIPRCVRTESIYARKNFKDSPCVDRNCKDQLKCRSRRKEKMYSRSGERKDIRPCSEKNQKTLQICSKQIECSNSCSKSEDSLNKKD</sequence>
<keyword evidence="2" id="KW-1133">Transmembrane helix</keyword>
<dbReference type="EMBL" id="JADYXP020000002">
    <property type="protein sequence ID" value="KAL0129675.1"/>
    <property type="molecule type" value="Genomic_DNA"/>
</dbReference>
<feature type="compositionally biased region" description="Basic and acidic residues" evidence="1">
    <location>
        <begin position="96"/>
        <end position="115"/>
    </location>
</feature>
<feature type="region of interest" description="Disordered" evidence="1">
    <location>
        <begin position="93"/>
        <end position="115"/>
    </location>
</feature>
<protein>
    <submittedName>
        <fullName evidence="3">Uncharacterized protein</fullName>
    </submittedName>
</protein>
<evidence type="ECO:0000313" key="4">
    <source>
        <dbReference type="Proteomes" id="UP001430953"/>
    </source>
</evidence>
<reference evidence="3 4" key="1">
    <citation type="submission" date="2023-03" db="EMBL/GenBank/DDBJ databases">
        <title>High recombination rates correlate with genetic variation in Cardiocondyla obscurior ants.</title>
        <authorList>
            <person name="Errbii M."/>
        </authorList>
    </citation>
    <scope>NUCLEOTIDE SEQUENCE [LARGE SCALE GENOMIC DNA]</scope>
    <source>
        <strain evidence="3">Alpha-2009</strain>
        <tissue evidence="3">Whole body</tissue>
    </source>
</reference>
<proteinExistence type="predicted"/>
<keyword evidence="2" id="KW-0472">Membrane</keyword>
<evidence type="ECO:0000256" key="2">
    <source>
        <dbReference type="SAM" id="Phobius"/>
    </source>
</evidence>
<keyword evidence="2" id="KW-0812">Transmembrane</keyword>
<dbReference type="Proteomes" id="UP001430953">
    <property type="component" value="Unassembled WGS sequence"/>
</dbReference>
<accession>A0AAW2GQY0</accession>